<feature type="domain" description="C-type lectin" evidence="2">
    <location>
        <begin position="888"/>
        <end position="993"/>
    </location>
</feature>
<dbReference type="SMART" id="SM00034">
    <property type="entry name" value="CLECT"/>
    <property type="match status" value="6"/>
</dbReference>
<dbReference type="SUPFAM" id="SSF53300">
    <property type="entry name" value="vWA-like"/>
    <property type="match status" value="1"/>
</dbReference>
<feature type="domain" description="C-type lectin" evidence="2">
    <location>
        <begin position="605"/>
        <end position="727"/>
    </location>
</feature>
<feature type="domain" description="C-type lectin" evidence="2">
    <location>
        <begin position="485"/>
        <end position="590"/>
    </location>
</feature>
<evidence type="ECO:0000259" key="3">
    <source>
        <dbReference type="PROSITE" id="PS50234"/>
    </source>
</evidence>
<evidence type="ECO:0000256" key="1">
    <source>
        <dbReference type="SAM" id="SignalP"/>
    </source>
</evidence>
<dbReference type="PANTHER" id="PTHR45784">
    <property type="entry name" value="C-TYPE LECTIN DOMAIN FAMILY 20 MEMBER A-RELATED"/>
    <property type="match status" value="1"/>
</dbReference>
<feature type="domain" description="C-type lectin" evidence="2">
    <location>
        <begin position="33"/>
        <end position="156"/>
    </location>
</feature>
<accession>A0A8K0CB77</accession>
<dbReference type="SUPFAM" id="SSF56436">
    <property type="entry name" value="C-type lectin-like"/>
    <property type="match status" value="6"/>
</dbReference>
<dbReference type="AlphaFoldDB" id="A0A8K0CB77"/>
<organism evidence="4 5">
    <name type="scientific">Ignelater luminosus</name>
    <name type="common">Cucubano</name>
    <name type="synonym">Pyrophorus luminosus</name>
    <dbReference type="NCBI Taxonomy" id="2038154"/>
    <lineage>
        <taxon>Eukaryota</taxon>
        <taxon>Metazoa</taxon>
        <taxon>Ecdysozoa</taxon>
        <taxon>Arthropoda</taxon>
        <taxon>Hexapoda</taxon>
        <taxon>Insecta</taxon>
        <taxon>Pterygota</taxon>
        <taxon>Neoptera</taxon>
        <taxon>Endopterygota</taxon>
        <taxon>Coleoptera</taxon>
        <taxon>Polyphaga</taxon>
        <taxon>Elateriformia</taxon>
        <taxon>Elateroidea</taxon>
        <taxon>Elateridae</taxon>
        <taxon>Agrypninae</taxon>
        <taxon>Pyrophorini</taxon>
        <taxon>Ignelater</taxon>
    </lineage>
</organism>
<dbReference type="PROSITE" id="PS50234">
    <property type="entry name" value="VWFA"/>
    <property type="match status" value="1"/>
</dbReference>
<sequence length="1272" mass="145683">MAILLLAFLNFILTAAYDRSPHRMEVLVERFKFGDYYFIFYSKPANWAEANTICQATRSRLAVVNSLERAKFLARALSQTKSTFEDVWIGGRFSRDAWQWISTGKLIPAPAADGFPPWLSYPTIRGKNCLSLDRRNHWDPLFVELRCNLYRPFICEESISGSLDKFPDIATETIINNRHYFLYHGRVTWQEALAFCKQSETQLAVIPDVDTAWKLAELMKRTRPPFENVWIGARKDMMGWMWVPTQQMLSNETGKNGYPPWRFDSPMDNSKSCVILDHHPCLNPFHIHTYRQHVCEEAVFIEESCGLKKDFLCETPPEDMGAENKSYLLPVDQVTYIFYEEALSWEDALQTCEKFNMSLATPDTVRQWQSIITKMGDLQRELYHIWLGGRWIPNEWVWLNNRSIPMSGENETYPPWCMSMPLHEDDEDCLNLDRDAHNAPLIYGFNCSMKQAFVCQIDGQDYIEPPPQQLDGEFEFYKHGLKHIEADWACKYNHTHLATVNNSDIAQKIALIIPRNVLVWIGAKRIEGVWRWLETREIIPDVTGVGNYPPWENAISSLGKSVCLAMKAGYREQPYFVEKPCSEKLYYICQRDKREFPQPDLSLKVDNISYYFYTHGVTWAEAMSTCNIGNMHLINIGNLDLARFLLDGMTDSVPIWTSGKQVSPGSWTWITSGTKLPDEIKRSYPPWANNTIPNDPHKLCLQLNRTEDDAPVFEGEECLQNRSFVCVDNIVTTSETEIEMDNITVSLPELITNIENAKRACLANGKKVMDFAKVDKQKLIKLFKTESVKSFWVDVIHNTKTWVYSETMKEFKSDIDFPERNISSSDKICLTLQLADEHNPILVPSHCSDFSRMLCVSEINETKTAIPPRVDHVINETVKLTAFAKESTYTDAVLVCNDLGGETVNEILLNTSIEFFKTLHPAYKSFWIGARLENRTWVWADRTSIQIQELPDPSSLKFKNETYTVEKFCLLYNRSSEKLEADDCLEKHSTVCEKVDLKCPPKPIDSPLLIWPEKCTQGPVAGGTVCRAKCASNANLIGPETHVCSKGKWSFNYEVKCRPDKNFGKDLTGVQKQIQTEATRSFFLFIIDCGIPAKTFKTTLQFTKNLANTVPLGSKRRVSIQLYSRKSKVYNMLENNNCYLIKTVDEIDSRYKPSRTSANYYNALVTAESEIEGVDAKSSYIFFFAMRPDTGSMNRTVIVDRLKKKGVIFVLISIGDDVNRNVLEEMSSIKYGALQLYLFKTIRGMKDASMTLKKSSHVRSIHDCANGAGVFG</sequence>
<evidence type="ECO:0008006" key="6">
    <source>
        <dbReference type="Google" id="ProtNLM"/>
    </source>
</evidence>
<dbReference type="Gene3D" id="3.40.50.410">
    <property type="entry name" value="von Willebrand factor, type A domain"/>
    <property type="match status" value="1"/>
</dbReference>
<reference evidence="4" key="1">
    <citation type="submission" date="2019-08" db="EMBL/GenBank/DDBJ databases">
        <title>The genome of the North American firefly Photinus pyralis.</title>
        <authorList>
            <consortium name="Photinus pyralis genome working group"/>
            <person name="Fallon T.R."/>
            <person name="Sander Lower S.E."/>
            <person name="Weng J.-K."/>
        </authorList>
    </citation>
    <scope>NUCLEOTIDE SEQUENCE</scope>
    <source>
        <strain evidence="4">TRF0915ILg1</strain>
        <tissue evidence="4">Whole body</tissue>
    </source>
</reference>
<feature type="domain" description="C-type lectin" evidence="2">
    <location>
        <begin position="175"/>
        <end position="314"/>
    </location>
</feature>
<comment type="caution">
    <text evidence="4">The sequence shown here is derived from an EMBL/GenBank/DDBJ whole genome shotgun (WGS) entry which is preliminary data.</text>
</comment>
<dbReference type="InterPro" id="IPR001304">
    <property type="entry name" value="C-type_lectin-like"/>
</dbReference>
<gene>
    <name evidence="4" type="ORF">ILUMI_22110</name>
</gene>
<feature type="chain" id="PRO_5035424755" description="C-type lectin" evidence="1">
    <location>
        <begin position="17"/>
        <end position="1272"/>
    </location>
</feature>
<proteinExistence type="predicted"/>
<dbReference type="InterPro" id="IPR016187">
    <property type="entry name" value="CTDL_fold"/>
</dbReference>
<dbReference type="InterPro" id="IPR002035">
    <property type="entry name" value="VWF_A"/>
</dbReference>
<dbReference type="Pfam" id="PF00059">
    <property type="entry name" value="Lectin_C"/>
    <property type="match status" value="6"/>
</dbReference>
<feature type="signal peptide" evidence="1">
    <location>
        <begin position="1"/>
        <end position="16"/>
    </location>
</feature>
<keyword evidence="1" id="KW-0732">Signal</keyword>
<dbReference type="InterPro" id="IPR036465">
    <property type="entry name" value="vWFA_dom_sf"/>
</dbReference>
<dbReference type="InterPro" id="IPR016186">
    <property type="entry name" value="C-type_lectin-like/link_sf"/>
</dbReference>
<dbReference type="PANTHER" id="PTHR45784:SF3">
    <property type="entry name" value="C-TYPE LECTIN DOMAIN FAMILY 4 MEMBER K-LIKE-RELATED"/>
    <property type="match status" value="1"/>
</dbReference>
<keyword evidence="5" id="KW-1185">Reference proteome</keyword>
<dbReference type="GO" id="GO:0032991">
    <property type="term" value="C:protein-containing complex"/>
    <property type="evidence" value="ECO:0007669"/>
    <property type="project" value="UniProtKB-ARBA"/>
</dbReference>
<dbReference type="Proteomes" id="UP000801492">
    <property type="component" value="Unassembled WGS sequence"/>
</dbReference>
<dbReference type="EMBL" id="VTPC01090237">
    <property type="protein sequence ID" value="KAF2884063.1"/>
    <property type="molecule type" value="Genomic_DNA"/>
</dbReference>
<evidence type="ECO:0000259" key="2">
    <source>
        <dbReference type="PROSITE" id="PS50041"/>
    </source>
</evidence>
<dbReference type="OrthoDB" id="6337382at2759"/>
<evidence type="ECO:0000313" key="5">
    <source>
        <dbReference type="Proteomes" id="UP000801492"/>
    </source>
</evidence>
<protein>
    <recommendedName>
        <fullName evidence="6">C-type lectin</fullName>
    </recommendedName>
</protein>
<feature type="domain" description="VWFA" evidence="3">
    <location>
        <begin position="1082"/>
        <end position="1261"/>
    </location>
</feature>
<dbReference type="CDD" id="cd00037">
    <property type="entry name" value="CLECT"/>
    <property type="match status" value="6"/>
</dbReference>
<dbReference type="Gene3D" id="3.10.100.10">
    <property type="entry name" value="Mannose-Binding Protein A, subunit A"/>
    <property type="match status" value="6"/>
</dbReference>
<dbReference type="PROSITE" id="PS50041">
    <property type="entry name" value="C_TYPE_LECTIN_2"/>
    <property type="match status" value="6"/>
</dbReference>
<name>A0A8K0CB77_IGNLU</name>
<feature type="domain" description="C-type lectin" evidence="2">
    <location>
        <begin position="331"/>
        <end position="456"/>
    </location>
</feature>
<evidence type="ECO:0000313" key="4">
    <source>
        <dbReference type="EMBL" id="KAF2884063.1"/>
    </source>
</evidence>